<evidence type="ECO:0000313" key="12">
    <source>
        <dbReference type="Proteomes" id="UP001589605"/>
    </source>
</evidence>
<dbReference type="Gene3D" id="2.60.40.10">
    <property type="entry name" value="Immunoglobulins"/>
    <property type="match status" value="1"/>
</dbReference>
<dbReference type="SUPFAM" id="SSF63829">
    <property type="entry name" value="Calcium-dependent phosphotriesterase"/>
    <property type="match status" value="3"/>
</dbReference>
<dbReference type="InterPro" id="IPR001789">
    <property type="entry name" value="Sig_transdc_resp-reg_receiver"/>
</dbReference>
<dbReference type="Gene3D" id="1.10.10.60">
    <property type="entry name" value="Homeodomain-like"/>
    <property type="match status" value="2"/>
</dbReference>
<dbReference type="Proteomes" id="UP001589605">
    <property type="component" value="Unassembled WGS sequence"/>
</dbReference>
<feature type="domain" description="HTH araC/xylS-type" evidence="8">
    <location>
        <begin position="1248"/>
        <end position="1347"/>
    </location>
</feature>
<keyword evidence="6" id="KW-0804">Transcription</keyword>
<name>A0ABV5F457_9FLAO</name>
<dbReference type="InterPro" id="IPR009057">
    <property type="entry name" value="Homeodomain-like_sf"/>
</dbReference>
<dbReference type="InterPro" id="IPR003594">
    <property type="entry name" value="HATPase_dom"/>
</dbReference>
<organism evidence="11 12">
    <name type="scientific">Formosa undariae</name>
    <dbReference type="NCBI Taxonomy" id="1325436"/>
    <lineage>
        <taxon>Bacteria</taxon>
        <taxon>Pseudomonadati</taxon>
        <taxon>Bacteroidota</taxon>
        <taxon>Flavobacteriia</taxon>
        <taxon>Flavobacteriales</taxon>
        <taxon>Flavobacteriaceae</taxon>
        <taxon>Formosa</taxon>
    </lineage>
</organism>
<dbReference type="SUPFAM" id="SSF55874">
    <property type="entry name" value="ATPase domain of HSP90 chaperone/DNA topoisomerase II/histidine kinase"/>
    <property type="match status" value="1"/>
</dbReference>
<evidence type="ECO:0000256" key="6">
    <source>
        <dbReference type="ARBA" id="ARBA00023163"/>
    </source>
</evidence>
<evidence type="ECO:0000259" key="8">
    <source>
        <dbReference type="PROSITE" id="PS01124"/>
    </source>
</evidence>
<proteinExistence type="predicted"/>
<dbReference type="InterPro" id="IPR003661">
    <property type="entry name" value="HisK_dim/P_dom"/>
</dbReference>
<dbReference type="SUPFAM" id="SSF47384">
    <property type="entry name" value="Homodimeric domain of signal transducing histidine kinase"/>
    <property type="match status" value="1"/>
</dbReference>
<keyword evidence="5" id="KW-0238">DNA-binding</keyword>
<dbReference type="Gene3D" id="2.130.10.10">
    <property type="entry name" value="YVTN repeat-like/Quinoprotein amine dehydrogenase"/>
    <property type="match status" value="2"/>
</dbReference>
<dbReference type="SMART" id="SM00448">
    <property type="entry name" value="REC"/>
    <property type="match status" value="1"/>
</dbReference>
<dbReference type="PROSITE" id="PS50109">
    <property type="entry name" value="HIS_KIN"/>
    <property type="match status" value="1"/>
</dbReference>
<feature type="modified residue" description="4-aspartylphosphate" evidence="7">
    <location>
        <position position="1149"/>
    </location>
</feature>
<keyword evidence="12" id="KW-1185">Reference proteome</keyword>
<dbReference type="Pfam" id="PF02518">
    <property type="entry name" value="HATPase_c"/>
    <property type="match status" value="1"/>
</dbReference>
<dbReference type="InterPro" id="IPR011006">
    <property type="entry name" value="CheY-like_superfamily"/>
</dbReference>
<dbReference type="SMART" id="SM00342">
    <property type="entry name" value="HTH_ARAC"/>
    <property type="match status" value="1"/>
</dbReference>
<evidence type="ECO:0000256" key="7">
    <source>
        <dbReference type="PROSITE-ProRule" id="PRU00169"/>
    </source>
</evidence>
<dbReference type="InterPro" id="IPR036890">
    <property type="entry name" value="HATPase_C_sf"/>
</dbReference>
<dbReference type="EC" id="2.7.13.3" evidence="2"/>
<dbReference type="PROSITE" id="PS00041">
    <property type="entry name" value="HTH_ARAC_FAMILY_1"/>
    <property type="match status" value="1"/>
</dbReference>
<dbReference type="PRINTS" id="PR00344">
    <property type="entry name" value="BCTRLSENSOR"/>
</dbReference>
<dbReference type="Pfam" id="PF00072">
    <property type="entry name" value="Response_reg"/>
    <property type="match status" value="1"/>
</dbReference>
<dbReference type="SMART" id="SM00388">
    <property type="entry name" value="HisKA"/>
    <property type="match status" value="1"/>
</dbReference>
<dbReference type="InterPro" id="IPR018062">
    <property type="entry name" value="HTH_AraC-typ_CS"/>
</dbReference>
<dbReference type="InterPro" id="IPR015943">
    <property type="entry name" value="WD40/YVTN_repeat-like_dom_sf"/>
</dbReference>
<reference evidence="11 12" key="1">
    <citation type="submission" date="2024-09" db="EMBL/GenBank/DDBJ databases">
        <authorList>
            <person name="Sun Q."/>
            <person name="Mori K."/>
        </authorList>
    </citation>
    <scope>NUCLEOTIDE SEQUENCE [LARGE SCALE GENOMIC DNA]</scope>
    <source>
        <strain evidence="11 12">CECT 8286</strain>
    </source>
</reference>
<dbReference type="EMBL" id="JBHMEZ010000012">
    <property type="protein sequence ID" value="MFB9054222.1"/>
    <property type="molecule type" value="Genomic_DNA"/>
</dbReference>
<dbReference type="SUPFAM" id="SSF46689">
    <property type="entry name" value="Homeodomain-like"/>
    <property type="match status" value="1"/>
</dbReference>
<dbReference type="InterPro" id="IPR011123">
    <property type="entry name" value="Y_Y_Y"/>
</dbReference>
<evidence type="ECO:0000259" key="9">
    <source>
        <dbReference type="PROSITE" id="PS50109"/>
    </source>
</evidence>
<protein>
    <recommendedName>
        <fullName evidence="2">histidine kinase</fullName>
        <ecNumber evidence="2">2.7.13.3</ecNumber>
    </recommendedName>
</protein>
<evidence type="ECO:0000256" key="3">
    <source>
        <dbReference type="ARBA" id="ARBA00022553"/>
    </source>
</evidence>
<dbReference type="SUPFAM" id="SSF52172">
    <property type="entry name" value="CheY-like"/>
    <property type="match status" value="1"/>
</dbReference>
<comment type="catalytic activity">
    <reaction evidence="1">
        <text>ATP + protein L-histidine = ADP + protein N-phospho-L-histidine.</text>
        <dbReference type="EC" id="2.7.13.3"/>
    </reaction>
</comment>
<dbReference type="InterPro" id="IPR011110">
    <property type="entry name" value="Reg_prop"/>
</dbReference>
<dbReference type="PANTHER" id="PTHR43547:SF2">
    <property type="entry name" value="HYBRID SIGNAL TRANSDUCTION HISTIDINE KINASE C"/>
    <property type="match status" value="1"/>
</dbReference>
<keyword evidence="3 7" id="KW-0597">Phosphoprotein</keyword>
<dbReference type="PROSITE" id="PS01124">
    <property type="entry name" value="HTH_ARAC_FAMILY_2"/>
    <property type="match status" value="1"/>
</dbReference>
<evidence type="ECO:0000259" key="10">
    <source>
        <dbReference type="PROSITE" id="PS50110"/>
    </source>
</evidence>
<feature type="domain" description="Response regulatory" evidence="10">
    <location>
        <begin position="1101"/>
        <end position="1216"/>
    </location>
</feature>
<evidence type="ECO:0000256" key="5">
    <source>
        <dbReference type="ARBA" id="ARBA00023125"/>
    </source>
</evidence>
<gene>
    <name evidence="11" type="ORF">ACFFVB_14125</name>
</gene>
<dbReference type="InterPro" id="IPR018060">
    <property type="entry name" value="HTH_AraC"/>
</dbReference>
<accession>A0ABV5F457</accession>
<keyword evidence="4" id="KW-0805">Transcription regulation</keyword>
<dbReference type="CDD" id="cd00082">
    <property type="entry name" value="HisKA"/>
    <property type="match status" value="1"/>
</dbReference>
<dbReference type="PROSITE" id="PS50110">
    <property type="entry name" value="RESPONSE_REGULATORY"/>
    <property type="match status" value="1"/>
</dbReference>
<dbReference type="Gene3D" id="1.10.287.130">
    <property type="match status" value="1"/>
</dbReference>
<dbReference type="SMART" id="SM00387">
    <property type="entry name" value="HATPase_c"/>
    <property type="match status" value="1"/>
</dbReference>
<dbReference type="Pfam" id="PF12833">
    <property type="entry name" value="HTH_18"/>
    <property type="match status" value="1"/>
</dbReference>
<evidence type="ECO:0000256" key="4">
    <source>
        <dbReference type="ARBA" id="ARBA00023015"/>
    </source>
</evidence>
<evidence type="ECO:0000256" key="2">
    <source>
        <dbReference type="ARBA" id="ARBA00012438"/>
    </source>
</evidence>
<dbReference type="PANTHER" id="PTHR43547">
    <property type="entry name" value="TWO-COMPONENT HISTIDINE KINASE"/>
    <property type="match status" value="1"/>
</dbReference>
<dbReference type="Pfam" id="PF00512">
    <property type="entry name" value="HisKA"/>
    <property type="match status" value="1"/>
</dbReference>
<feature type="domain" description="Histidine kinase" evidence="9">
    <location>
        <begin position="825"/>
        <end position="1058"/>
    </location>
</feature>
<comment type="caution">
    <text evidence="11">The sequence shown here is derived from an EMBL/GenBank/DDBJ whole genome shotgun (WGS) entry which is preliminary data.</text>
</comment>
<dbReference type="RefSeq" id="WP_382383705.1">
    <property type="nucleotide sequence ID" value="NZ_JBHMEZ010000012.1"/>
</dbReference>
<dbReference type="CDD" id="cd00075">
    <property type="entry name" value="HATPase"/>
    <property type="match status" value="1"/>
</dbReference>
<dbReference type="Gene3D" id="3.40.50.2300">
    <property type="match status" value="1"/>
</dbReference>
<dbReference type="Gene3D" id="3.30.565.10">
    <property type="entry name" value="Histidine kinase-like ATPase, C-terminal domain"/>
    <property type="match status" value="1"/>
</dbReference>
<evidence type="ECO:0000256" key="1">
    <source>
        <dbReference type="ARBA" id="ARBA00000085"/>
    </source>
</evidence>
<dbReference type="InterPro" id="IPR004358">
    <property type="entry name" value="Sig_transdc_His_kin-like_C"/>
</dbReference>
<evidence type="ECO:0000313" key="11">
    <source>
        <dbReference type="EMBL" id="MFB9054222.1"/>
    </source>
</evidence>
<dbReference type="InterPro" id="IPR013783">
    <property type="entry name" value="Ig-like_fold"/>
</dbReference>
<dbReference type="InterPro" id="IPR005467">
    <property type="entry name" value="His_kinase_dom"/>
</dbReference>
<dbReference type="InterPro" id="IPR036097">
    <property type="entry name" value="HisK_dim/P_sf"/>
</dbReference>
<dbReference type="Pfam" id="PF07494">
    <property type="entry name" value="Reg_prop"/>
    <property type="match status" value="7"/>
</dbReference>
<sequence>MRACNFYIILFSLSTILLSGNNDPYISISKVTPDGGVAYSQVTSIVEDDKGLIWFSTNNGVFSYNSIGIKRYSHSQNNESTLSTNRINKLYKDNAGHLWVATENGLCSYNEELDNFNRHTIKDQYENSIGKDISSLLQDQDNTFWFSDENGFGTINPDKNRAFYKTIDAKTDRVSCLSIDDNGTIWVFYNNGDIYYLAKGSNSFQFLTIGMKNLVRSVLIDDNHIWIGYVEKGLLCINMLNGEILHHFNSDNQAKDLKLPSNQVRSLLKDEKNRIWVATYHGIALINDFKVTDLINQQEYADLPNHSIWSLYKDSQKNIWIGSWMGGLAFHSDYNNSFIRYNQSTTKGDLKGNIISCFTETPNKNEILLSLDDGGLSSFNSLTNTFRTVPVSFNGKVMENMKSLAYDKDETLWVGTYGEGLLYKKKNKTNFERLNTPFATGFQFLDILTTHDGIWVSNYPLGVFFYDFKSKEITPFQHTPLDINSISNNNVHHIIEDKNEDIWFATENGLNLLKKGTSEFIHYFHNKNNSKGNSNNSVYCIHEDSDGFLWLGTNGTGLYKFDPTTGDFENYTTKNGLSGNEVFSILEDSNKNLWLTTENGLCQFDKQTNIAQSYLTNNSLENDLFYPISALKSQNDDLFFGGSNGMIRFSPSRIKKNPKLPKATITKIHVNNTELSSHKNEPLKLHHTQNFIGFQFTSNNYINPEKNVFKYRLLGFNDQWIETDYNGKANFTNIPPNNYILEVKTANNDGVWNEIPTKIAINITPPIWQRWYAYLAYGIVILSSVYFFRKQIINRQKLRSEIKMEKIHRENEEQLHQMKLQFFTNISHEFRTPLTLIQGPVNRLLKTPLDNEPANKQLLLIKNNTDRLLRLINQFLDFRRADSGKLKLLPVNADVVSFCKNVYYCFEEYAIQNGFHFQFISDNPNLEIDFDTDKLDKVLVNLLSNAFKYAPNNGTITVSIKNNDKPIFNPDWNIYTVGEAINDDFVSISISDSGYGIPEKILPQIFERFFQTENNYNKGTGIGLSLSTNYIDMHNGQLIVSTLEGKGSVFCICIPKHQENTIKNSAYSLKNDENSSFTFEASHSIKTDVNTEEPSNNQDALILITEDNPELLDFLSSSLQNHFRIATAKNGKEAYQQTHSLFPDLVISDIMMPEMDGVELCAKIKNDIRISHTPVILLTALDTIKDRITGINSGADIYISKPFNEDVLVAQIHNLLNSRKALRSLFTSQQDVWENNIEVLDLDKKLLISAISAVEKNMSNPDFTVEDLAEKLHLSRTHLHRKLTSLTDQSATEFIRSIRLKHAVELMKQGKYLVNEIGYAVGFNSHNYFSKSFKKQYGKTPSEFIKENFDDACPKQNS</sequence>
<dbReference type="Pfam" id="PF07495">
    <property type="entry name" value="Y_Y_Y"/>
    <property type="match status" value="1"/>
</dbReference>